<feature type="region of interest" description="Disordered" evidence="1">
    <location>
        <begin position="188"/>
        <end position="283"/>
    </location>
</feature>
<feature type="compositionally biased region" description="Acidic residues" evidence="1">
    <location>
        <begin position="48"/>
        <end position="65"/>
    </location>
</feature>
<gene>
    <name evidence="2" type="ORF">Pcinc_021256</name>
</gene>
<evidence type="ECO:0000313" key="3">
    <source>
        <dbReference type="Proteomes" id="UP001286313"/>
    </source>
</evidence>
<feature type="compositionally biased region" description="Polar residues" evidence="1">
    <location>
        <begin position="258"/>
        <end position="283"/>
    </location>
</feature>
<dbReference type="AlphaFoldDB" id="A0AAE1FGA9"/>
<reference evidence="2" key="1">
    <citation type="submission" date="2023-10" db="EMBL/GenBank/DDBJ databases">
        <title>Genome assemblies of two species of porcelain crab, Petrolisthes cinctipes and Petrolisthes manimaculis (Anomura: Porcellanidae).</title>
        <authorList>
            <person name="Angst P."/>
        </authorList>
    </citation>
    <scope>NUCLEOTIDE SEQUENCE</scope>
    <source>
        <strain evidence="2">PB745_01</strain>
        <tissue evidence="2">Gill</tissue>
    </source>
</reference>
<keyword evidence="3" id="KW-1185">Reference proteome</keyword>
<evidence type="ECO:0000256" key="1">
    <source>
        <dbReference type="SAM" id="MobiDB-lite"/>
    </source>
</evidence>
<feature type="region of interest" description="Disordered" evidence="1">
    <location>
        <begin position="29"/>
        <end position="106"/>
    </location>
</feature>
<feature type="compositionally biased region" description="Polar residues" evidence="1">
    <location>
        <begin position="196"/>
        <end position="227"/>
    </location>
</feature>
<accession>A0AAE1FGA9</accession>
<proteinExistence type="predicted"/>
<evidence type="ECO:0000313" key="2">
    <source>
        <dbReference type="EMBL" id="KAK3873749.1"/>
    </source>
</evidence>
<dbReference type="Proteomes" id="UP001286313">
    <property type="component" value="Unassembled WGS sequence"/>
</dbReference>
<feature type="region of interest" description="Disordered" evidence="1">
    <location>
        <begin position="114"/>
        <end position="133"/>
    </location>
</feature>
<protein>
    <submittedName>
        <fullName evidence="2">Uncharacterized protein</fullName>
    </submittedName>
</protein>
<sequence length="317" mass="34698">MLLTERQFDDEYNDILNIDVEKGCVFKTGDALHTDLTNVENKKKSDTTEEENYNSDVSTDMEDESPTPPKSNSSREKQTSESPSQSESSLQEQSIDSGIGGSKPNILLPIKHSQVATDQEHQENECSPVTLSKTDQGKKKMLFKRMSNLGPMAKSSHVSQHSGLSKVCQDSSACTNISASIFNFELSNSSDSNDSQDVAMSKGSQRDGNYPFLTSDSDSEPQANEVSQPLFALSPSSIKSIKLGSRGMDGSANRARDNCQNGSSPEQSSKARSISSTPKSTSQINFDKENLSYEDPLFAEFFLDSPLLGAMQMRQKL</sequence>
<name>A0AAE1FGA9_PETCI</name>
<dbReference type="EMBL" id="JAWQEG010002185">
    <property type="protein sequence ID" value="KAK3873749.1"/>
    <property type="molecule type" value="Genomic_DNA"/>
</dbReference>
<feature type="compositionally biased region" description="Low complexity" evidence="1">
    <location>
        <begin position="80"/>
        <end position="97"/>
    </location>
</feature>
<comment type="caution">
    <text evidence="2">The sequence shown here is derived from an EMBL/GenBank/DDBJ whole genome shotgun (WGS) entry which is preliminary data.</text>
</comment>
<organism evidence="2 3">
    <name type="scientific">Petrolisthes cinctipes</name>
    <name type="common">Flat porcelain crab</name>
    <dbReference type="NCBI Taxonomy" id="88211"/>
    <lineage>
        <taxon>Eukaryota</taxon>
        <taxon>Metazoa</taxon>
        <taxon>Ecdysozoa</taxon>
        <taxon>Arthropoda</taxon>
        <taxon>Crustacea</taxon>
        <taxon>Multicrustacea</taxon>
        <taxon>Malacostraca</taxon>
        <taxon>Eumalacostraca</taxon>
        <taxon>Eucarida</taxon>
        <taxon>Decapoda</taxon>
        <taxon>Pleocyemata</taxon>
        <taxon>Anomura</taxon>
        <taxon>Galatheoidea</taxon>
        <taxon>Porcellanidae</taxon>
        <taxon>Petrolisthes</taxon>
    </lineage>
</organism>